<feature type="compositionally biased region" description="Pro residues" evidence="1">
    <location>
        <begin position="1071"/>
        <end position="1082"/>
    </location>
</feature>
<dbReference type="EMBL" id="GL349460">
    <property type="protein sequence ID" value="KNC50213.1"/>
    <property type="molecule type" value="Genomic_DNA"/>
</dbReference>
<name>A0A0L0DFV6_THETB</name>
<gene>
    <name evidence="4" type="ORF">AMSG_06359</name>
</gene>
<accession>A0A0L0DFV6</accession>
<feature type="chain" id="PRO_5005537471" evidence="3">
    <location>
        <begin position="30"/>
        <end position="1388"/>
    </location>
</feature>
<feature type="signal peptide" evidence="3">
    <location>
        <begin position="1"/>
        <end position="29"/>
    </location>
</feature>
<feature type="compositionally biased region" description="Polar residues" evidence="1">
    <location>
        <begin position="1016"/>
        <end position="1025"/>
    </location>
</feature>
<keyword evidence="2" id="KW-0812">Transmembrane</keyword>
<dbReference type="InterPro" id="IPR006311">
    <property type="entry name" value="TAT_signal"/>
</dbReference>
<organism evidence="4 5">
    <name type="scientific">Thecamonas trahens ATCC 50062</name>
    <dbReference type="NCBI Taxonomy" id="461836"/>
    <lineage>
        <taxon>Eukaryota</taxon>
        <taxon>Apusozoa</taxon>
        <taxon>Apusomonadida</taxon>
        <taxon>Apusomonadidae</taxon>
        <taxon>Thecamonas</taxon>
    </lineage>
</organism>
<feature type="compositionally biased region" description="Low complexity" evidence="1">
    <location>
        <begin position="1083"/>
        <end position="1106"/>
    </location>
</feature>
<dbReference type="Proteomes" id="UP000054408">
    <property type="component" value="Unassembled WGS sequence"/>
</dbReference>
<proteinExistence type="predicted"/>
<keyword evidence="3" id="KW-0732">Signal</keyword>
<evidence type="ECO:0000256" key="2">
    <source>
        <dbReference type="SAM" id="Phobius"/>
    </source>
</evidence>
<evidence type="ECO:0000256" key="1">
    <source>
        <dbReference type="SAM" id="MobiDB-lite"/>
    </source>
</evidence>
<keyword evidence="5" id="KW-1185">Reference proteome</keyword>
<dbReference type="PROSITE" id="PS51318">
    <property type="entry name" value="TAT"/>
    <property type="match status" value="1"/>
</dbReference>
<feature type="region of interest" description="Disordered" evidence="1">
    <location>
        <begin position="1010"/>
        <end position="1242"/>
    </location>
</feature>
<feature type="compositionally biased region" description="Low complexity" evidence="1">
    <location>
        <begin position="1060"/>
        <end position="1070"/>
    </location>
</feature>
<dbReference type="GeneID" id="25565537"/>
<dbReference type="PANTHER" id="PTHR24216">
    <property type="entry name" value="PAXILLIN-RELATED"/>
    <property type="match status" value="1"/>
</dbReference>
<sequence>MSRHRRRTVLAAAAALVVWLALAAPAATCDPPYVFDPSSDGTTITAGNELDVTGKGVGITCSLDAPCTFTFVATHTSASPSTYPLVSTQSAVVSGMPFDFASHVFTFTAAGEYDIVVSVNSSESASCAGGVHPASAPRAIVVYPRPDGKPRLTGLRDVAVGEPIGLAVVNITGGSLPFVVEWWLSPWTGPTPPPSPPPTTITPSSSDLLLGSGVANTEAEARYTRPQLPSLASVQESALDAGAPTSFLAYATIENAEGGEAIFVAAQPAFITAYPRPTIAGAALATTKSVTSTPLTTVLPSLGTVSDAIWPINVTITVRDGSSIDSETTASVASQAELDSHSWAGVQLPSLPSTDIYIDIDIVSSPRIASIRQTLGPLETRAPFVTNLSFAAPIVDDGTGTFFTTLGANLTLDLSMTGGYPPYTVSNCQLRGRSASNPAEPPIVLVPNRSQPFATGASPVAITLGYPLSASLLSSTSGDTLVLYASCSAVDSVGYSRELNSTAPHELHAHPLALTPTVVFDTSVPVVLGVSTNVSTGSVIGGTAPFSVALRVEEIGGGGSGLAVAPLSHGGRFGGHADGPLITSGSATVFVTVRDAVGVDSRPPISRGPVTIIARPQGVLVPGVNGETTVSVPTPIRVVNVVGAATAAMHLTLTDTHRHLSVPLYDTPPPLLPVNEELGVIEAPHVFDESWLVNASAGTADVAGFLINNVGTTGAPLVTTALVINPYPRAAYALTSSERLHTSITPDSVLRDGLLFNATLNATGGTYPLRITAIIRNASEPLSTGVALEAPWLVSSPMADTSWVFGVRDTVWDALVMDNPSVCSLDARLGIRVEDAAGAVVEAMHAEAVTVFAPIRVNTSFTMAYLDLELNYVASGGAPPAELRWTLHQPTSDGSAPTDAQQESTPLRSGAVALDFAFGRQTIAQLAPELAADPGRLVVQYVLVDANGMALMSRQQAVMGRLLPSDYIVNRKLSTLGFVLLILLGLCCCICCIILVLLALARRERARKAKGAVLDSESTPASSLAGTEPIGTLPPPLSPRGTPRDMVYVPPLPPKGAASLAPTPRATTRLPPTPSPRLPPLPTSHSSDLGDTSGSSSSTGSSSSSSWEAPEDANSQLSSSPSSPSSSSPSAMPLPHALPQTATTGSASSSSLSSSSSSSSSSSVSELEMRLVAPPPELVGKPPVVPPKMPMRPTTAPVGRQQSVRRRSRNLSTSPIANRPGDIAELETTPEREPSPIITPNELREQEQFVSESVPNFRHADEADASAGIREATGGMLGSDELDTLDQMTSMAGMDEVWAAHLGIAGSGSTGRRTPDALSMHARVPAVVRRHSRSGSAFGSRTSSLASLASLASVADAAGVTDGNLRRGQARVLERTNSVADYLPSSGE</sequence>
<evidence type="ECO:0000313" key="4">
    <source>
        <dbReference type="EMBL" id="KNC50213.1"/>
    </source>
</evidence>
<evidence type="ECO:0000256" key="3">
    <source>
        <dbReference type="SAM" id="SignalP"/>
    </source>
</evidence>
<feature type="compositionally biased region" description="Low complexity" evidence="1">
    <location>
        <begin position="1118"/>
        <end position="1130"/>
    </location>
</feature>
<feature type="transmembrane region" description="Helical" evidence="2">
    <location>
        <begin position="976"/>
        <end position="1000"/>
    </location>
</feature>
<protein>
    <submittedName>
        <fullName evidence="4">Uncharacterized protein</fullName>
    </submittedName>
</protein>
<dbReference type="RefSeq" id="XP_013757048.1">
    <property type="nucleotide sequence ID" value="XM_013901594.1"/>
</dbReference>
<dbReference type="PANTHER" id="PTHR24216:SF65">
    <property type="entry name" value="PAXILLIN-LIKE PROTEIN 1"/>
    <property type="match status" value="1"/>
</dbReference>
<feature type="compositionally biased region" description="Pro residues" evidence="1">
    <location>
        <begin position="1173"/>
        <end position="1190"/>
    </location>
</feature>
<evidence type="ECO:0000313" key="5">
    <source>
        <dbReference type="Proteomes" id="UP000054408"/>
    </source>
</evidence>
<feature type="compositionally biased region" description="Low complexity" evidence="1">
    <location>
        <begin position="1146"/>
        <end position="1165"/>
    </location>
</feature>
<keyword evidence="2" id="KW-1133">Transmembrane helix</keyword>
<keyword evidence="2" id="KW-0472">Membrane</keyword>
<reference evidence="4 5" key="1">
    <citation type="submission" date="2010-05" db="EMBL/GenBank/DDBJ databases">
        <title>The Genome Sequence of Thecamonas trahens ATCC 50062.</title>
        <authorList>
            <consortium name="The Broad Institute Genome Sequencing Platform"/>
            <person name="Russ C."/>
            <person name="Cuomo C."/>
            <person name="Shea T."/>
            <person name="Young S.K."/>
            <person name="Zeng Q."/>
            <person name="Koehrsen M."/>
            <person name="Haas B."/>
            <person name="Borodovsky M."/>
            <person name="Guigo R."/>
            <person name="Alvarado L."/>
            <person name="Berlin A."/>
            <person name="Bochicchio J."/>
            <person name="Borenstein D."/>
            <person name="Chapman S."/>
            <person name="Chen Z."/>
            <person name="Freedman E."/>
            <person name="Gellesch M."/>
            <person name="Goldberg J."/>
            <person name="Griggs A."/>
            <person name="Gujja S."/>
            <person name="Heilman E."/>
            <person name="Heiman D."/>
            <person name="Hepburn T."/>
            <person name="Howarth C."/>
            <person name="Jen D."/>
            <person name="Larson L."/>
            <person name="Mehta T."/>
            <person name="Park D."/>
            <person name="Pearson M."/>
            <person name="Roberts A."/>
            <person name="Saif S."/>
            <person name="Shenoy N."/>
            <person name="Sisk P."/>
            <person name="Stolte C."/>
            <person name="Sykes S."/>
            <person name="Thomson T."/>
            <person name="Walk T."/>
            <person name="White J."/>
            <person name="Yandava C."/>
            <person name="Burger G."/>
            <person name="Gray M.W."/>
            <person name="Holland P.W.H."/>
            <person name="King N."/>
            <person name="Lang F.B.F."/>
            <person name="Roger A.J."/>
            <person name="Ruiz-Trillo I."/>
            <person name="Lander E."/>
            <person name="Nusbaum C."/>
        </authorList>
    </citation>
    <scope>NUCLEOTIDE SEQUENCE [LARGE SCALE GENOMIC DNA]</scope>
    <source>
        <strain evidence="4 5">ATCC 50062</strain>
    </source>
</reference>